<dbReference type="Pfam" id="PF05421">
    <property type="entry name" value="DUF751"/>
    <property type="match status" value="1"/>
</dbReference>
<dbReference type="GO" id="GO:0009536">
    <property type="term" value="C:plastid"/>
    <property type="evidence" value="ECO:0007669"/>
    <property type="project" value="UniProtKB-SubCell"/>
</dbReference>
<keyword evidence="5" id="KW-0472">Membrane</keyword>
<evidence type="ECO:0000256" key="4">
    <source>
        <dbReference type="ARBA" id="ARBA00022640"/>
    </source>
</evidence>
<organism evidence="6">
    <name type="scientific">Dunaliella tertiolecta</name>
    <name type="common">Green alga</name>
    <dbReference type="NCBI Taxonomy" id="3047"/>
    <lineage>
        <taxon>Eukaryota</taxon>
        <taxon>Viridiplantae</taxon>
        <taxon>Chlorophyta</taxon>
        <taxon>core chlorophytes</taxon>
        <taxon>Chlorophyceae</taxon>
        <taxon>CS clade</taxon>
        <taxon>Chlamydomonadales</taxon>
        <taxon>Dunaliellaceae</taxon>
        <taxon>Dunaliella</taxon>
    </lineage>
</organism>
<comment type="similarity">
    <text evidence="2">Belongs to the ycf33 family.</text>
</comment>
<dbReference type="EMBL" id="HBIP01037610">
    <property type="protein sequence ID" value="CAE0507596.1"/>
    <property type="molecule type" value="Transcribed_RNA"/>
</dbReference>
<dbReference type="PANTHER" id="PTHR36049:SF3">
    <property type="match status" value="1"/>
</dbReference>
<feature type="transmembrane region" description="Helical" evidence="5">
    <location>
        <begin position="152"/>
        <end position="169"/>
    </location>
</feature>
<protein>
    <recommendedName>
        <fullName evidence="3">Uncharacterized protein ycf33</fullName>
    </recommendedName>
</protein>
<evidence type="ECO:0000313" key="6">
    <source>
        <dbReference type="EMBL" id="CAE0507596.1"/>
    </source>
</evidence>
<evidence type="ECO:0000256" key="2">
    <source>
        <dbReference type="ARBA" id="ARBA00010985"/>
    </source>
</evidence>
<keyword evidence="4" id="KW-0934">Plastid</keyword>
<dbReference type="InterPro" id="IPR008470">
    <property type="entry name" value="Uncharacterised_Ycf33"/>
</dbReference>
<evidence type="ECO:0000256" key="1">
    <source>
        <dbReference type="ARBA" id="ARBA00004474"/>
    </source>
</evidence>
<name>A0A7S3VUL8_DUNTE</name>
<dbReference type="PANTHER" id="PTHR36049">
    <property type="entry name" value="TRANSMEMBRANE PROTEIN"/>
    <property type="match status" value="1"/>
</dbReference>
<feature type="transmembrane region" description="Helical" evidence="5">
    <location>
        <begin position="175"/>
        <end position="192"/>
    </location>
</feature>
<gene>
    <name evidence="6" type="ORF">DTER00134_LOCUS22673</name>
</gene>
<keyword evidence="5" id="KW-0812">Transmembrane</keyword>
<sequence length="217" mass="22852">MALHQQMNASAHARSTAFVPQVTAPRFTRSGGVTSPAIRRRAESVRAMCSSPSHQVPTTSNVDLQESTPLNFSKQQQHTASTFPSTSAPPSAEVSFAMLSTVTLGLAGALALALPEASHAQEAHSSITALQPQFDVAGGEDLLTNIARYGRYFITVMLGTGYVMLRPLAGAFKNPLSGILATVGLIGGAVLLKFTLELMLGVTDAGDLSFEYVQGNF</sequence>
<keyword evidence="5" id="KW-1133">Transmembrane helix</keyword>
<dbReference type="AlphaFoldDB" id="A0A7S3VUL8"/>
<proteinExistence type="inferred from homology"/>
<evidence type="ECO:0000256" key="3">
    <source>
        <dbReference type="ARBA" id="ARBA00021584"/>
    </source>
</evidence>
<comment type="subcellular location">
    <subcellularLocation>
        <location evidence="1">Plastid</location>
    </subcellularLocation>
</comment>
<evidence type="ECO:0000256" key="5">
    <source>
        <dbReference type="SAM" id="Phobius"/>
    </source>
</evidence>
<accession>A0A7S3VUL8</accession>
<reference evidence="6" key="1">
    <citation type="submission" date="2021-01" db="EMBL/GenBank/DDBJ databases">
        <authorList>
            <person name="Corre E."/>
            <person name="Pelletier E."/>
            <person name="Niang G."/>
            <person name="Scheremetjew M."/>
            <person name="Finn R."/>
            <person name="Kale V."/>
            <person name="Holt S."/>
            <person name="Cochrane G."/>
            <person name="Meng A."/>
            <person name="Brown T."/>
            <person name="Cohen L."/>
        </authorList>
    </citation>
    <scope>NUCLEOTIDE SEQUENCE</scope>
    <source>
        <strain evidence="6">CCMP1320</strain>
    </source>
</reference>